<evidence type="ECO:0000313" key="2">
    <source>
        <dbReference type="Proteomes" id="UP000504637"/>
    </source>
</evidence>
<evidence type="ECO:0000313" key="3">
    <source>
        <dbReference type="RefSeq" id="XP_033460699.1"/>
    </source>
</evidence>
<feature type="compositionally biased region" description="Polar residues" evidence="1">
    <location>
        <begin position="73"/>
        <end position="83"/>
    </location>
</feature>
<accession>A0A6J3M6Y7</accession>
<organism evidence="3">
    <name type="scientific">Dissoconium aciculare CBS 342.82</name>
    <dbReference type="NCBI Taxonomy" id="1314786"/>
    <lineage>
        <taxon>Eukaryota</taxon>
        <taxon>Fungi</taxon>
        <taxon>Dikarya</taxon>
        <taxon>Ascomycota</taxon>
        <taxon>Pezizomycotina</taxon>
        <taxon>Dothideomycetes</taxon>
        <taxon>Dothideomycetidae</taxon>
        <taxon>Mycosphaerellales</taxon>
        <taxon>Dissoconiaceae</taxon>
        <taxon>Dissoconium</taxon>
    </lineage>
</organism>
<feature type="compositionally biased region" description="Basic and acidic residues" evidence="1">
    <location>
        <begin position="100"/>
        <end position="109"/>
    </location>
</feature>
<feature type="region of interest" description="Disordered" evidence="1">
    <location>
        <begin position="292"/>
        <end position="325"/>
    </location>
</feature>
<dbReference type="GeneID" id="54365389"/>
<name>A0A6J3M6Y7_9PEZI</name>
<feature type="compositionally biased region" description="Polar residues" evidence="1">
    <location>
        <begin position="174"/>
        <end position="197"/>
    </location>
</feature>
<reference evidence="3" key="2">
    <citation type="submission" date="2020-04" db="EMBL/GenBank/DDBJ databases">
        <authorList>
            <consortium name="NCBI Genome Project"/>
        </authorList>
    </citation>
    <scope>NUCLEOTIDE SEQUENCE</scope>
    <source>
        <strain evidence="3">CBS 342.82</strain>
    </source>
</reference>
<keyword evidence="2" id="KW-1185">Reference proteome</keyword>
<gene>
    <name evidence="3" type="ORF">K489DRAFT_409477</name>
</gene>
<protein>
    <submittedName>
        <fullName evidence="3">Uncharacterized protein</fullName>
    </submittedName>
</protein>
<sequence>MRSGRMRPNALKLALTHGQSTLSTSELRQRICDARLINPSLSTAVQIPTDKRSDWNIPPTPFTPRAMGNRVSRTAAHTTTNPSHDLHRDAKWRKSSRHAGRFEQSDTTRRPISTYDARDAYLQGESQQTARHLLKSRRSVHTGNGFTLSDRSNPIMSPRRPQEESRVYAGPPSRSASDTTMTPRRSLQPMSRASTLRASGLAAARQTSAEDLRLDGSLEHDRTASHTEFDSHFSQLSPTIPAPSPLPEDSPHKYGLRDAMDTPNVPEMNTNRARRRSSGLEVFNEAKTLQSTSNFLNGLSTSRRRAETATEPQPEDPSPPATLRPNTAVTQIASNDTADHHHENAFRQQGLCFKSSGFSYSRPLKPLQLNCYRDHNRLLASRNNCASVECAVCHADSDAVHWSCSWCALRMCGDCRKDFSTNGLPALNERIKRANIGLVSSLNQSVDSGLALVETA</sequence>
<dbReference type="RefSeq" id="XP_033460699.1">
    <property type="nucleotide sequence ID" value="XM_033607590.1"/>
</dbReference>
<reference evidence="3" key="1">
    <citation type="submission" date="2020-01" db="EMBL/GenBank/DDBJ databases">
        <authorList>
            <consortium name="DOE Joint Genome Institute"/>
            <person name="Haridas S."/>
            <person name="Albert R."/>
            <person name="Binder M."/>
            <person name="Bloem J."/>
            <person name="Labutti K."/>
            <person name="Salamov A."/>
            <person name="Andreopoulos B."/>
            <person name="Baker S.E."/>
            <person name="Barry K."/>
            <person name="Bills G."/>
            <person name="Bluhm B.H."/>
            <person name="Cannon C."/>
            <person name="Castanera R."/>
            <person name="Culley D.E."/>
            <person name="Daum C."/>
            <person name="Ezra D."/>
            <person name="Gonzalez J.B."/>
            <person name="Henrissat B."/>
            <person name="Kuo A."/>
            <person name="Liang C."/>
            <person name="Lipzen A."/>
            <person name="Lutzoni F."/>
            <person name="Magnuson J."/>
            <person name="Mondo S."/>
            <person name="Nolan M."/>
            <person name="Ohm R."/>
            <person name="Pangilinan J."/>
            <person name="Park H.-J."/>
            <person name="Ramirez L."/>
            <person name="Alfaro M."/>
            <person name="Sun H."/>
            <person name="Tritt A."/>
            <person name="Yoshinaga Y."/>
            <person name="Zwiers L.-H."/>
            <person name="Turgeon B.G."/>
            <person name="Goodwin S.B."/>
            <person name="Spatafora J.W."/>
            <person name="Crous P.W."/>
            <person name="Grigoriev I.V."/>
        </authorList>
    </citation>
    <scope>NUCLEOTIDE SEQUENCE</scope>
    <source>
        <strain evidence="3">CBS 342.82</strain>
    </source>
</reference>
<feature type="region of interest" description="Disordered" evidence="1">
    <location>
        <begin position="73"/>
        <end position="213"/>
    </location>
</feature>
<dbReference type="Proteomes" id="UP000504637">
    <property type="component" value="Unplaced"/>
</dbReference>
<reference evidence="3" key="3">
    <citation type="submission" date="2025-08" db="UniProtKB">
        <authorList>
            <consortium name="RefSeq"/>
        </authorList>
    </citation>
    <scope>IDENTIFICATION</scope>
    <source>
        <strain evidence="3">CBS 342.82</strain>
    </source>
</reference>
<dbReference type="OrthoDB" id="5425130at2759"/>
<feature type="compositionally biased region" description="Polar residues" evidence="1">
    <location>
        <begin position="141"/>
        <end position="155"/>
    </location>
</feature>
<feature type="region of interest" description="Disordered" evidence="1">
    <location>
        <begin position="226"/>
        <end position="277"/>
    </location>
</feature>
<proteinExistence type="predicted"/>
<dbReference type="AlphaFoldDB" id="A0A6J3M6Y7"/>
<evidence type="ECO:0000256" key="1">
    <source>
        <dbReference type="SAM" id="MobiDB-lite"/>
    </source>
</evidence>
<feature type="compositionally biased region" description="Polar residues" evidence="1">
    <location>
        <begin position="292"/>
        <end position="301"/>
    </location>
</feature>
<feature type="compositionally biased region" description="Basic residues" evidence="1">
    <location>
        <begin position="90"/>
        <end position="99"/>
    </location>
</feature>
<feature type="compositionally biased region" description="Basic and acidic residues" evidence="1">
    <location>
        <begin position="249"/>
        <end position="260"/>
    </location>
</feature>